<protein>
    <submittedName>
        <fullName evidence="1">Uncharacterized protein</fullName>
    </submittedName>
</protein>
<accession>U4TX07</accession>
<dbReference type="RefSeq" id="WP_022528830.1">
    <property type="nucleotide sequence ID" value="NZ_KI271584.1"/>
</dbReference>
<proteinExistence type="predicted"/>
<reference evidence="2" key="1">
    <citation type="journal article" date="2013" name="Genome Announc.">
        <title>Whole-Genome Sequencing of Lactobacillus shenzhenensis Strain LY-73T.</title>
        <authorList>
            <person name="Lin Z."/>
            <person name="Liu Z."/>
            <person name="Yang R."/>
            <person name="Zou Y."/>
            <person name="Wan D."/>
            <person name="Chen J."/>
            <person name="Guo M."/>
            <person name="Zhao J."/>
            <person name="Fang C."/>
            <person name="Yang R."/>
            <person name="Liu F."/>
        </authorList>
    </citation>
    <scope>NUCLEOTIDE SEQUENCE [LARGE SCALE GENOMIC DNA]</scope>
    <source>
        <strain evidence="2">LY-73</strain>
    </source>
</reference>
<gene>
    <name evidence="1" type="ORF">L248_1963</name>
</gene>
<sequence>MTFHPLGEMLNNVSAAQPKQGKDLFINATGYVPLSPGCSSG</sequence>
<dbReference type="EMBL" id="KI271584">
    <property type="protein sequence ID" value="ERL65887.1"/>
    <property type="molecule type" value="Genomic_DNA"/>
</dbReference>
<dbReference type="HOGENOM" id="CLU_3272074_0_0_9"/>
<dbReference type="STRING" id="1231336.L248_1963"/>
<keyword evidence="2" id="KW-1185">Reference proteome</keyword>
<organism evidence="1 2">
    <name type="scientific">Schleiferilactobacillus shenzhenensis LY-73</name>
    <dbReference type="NCBI Taxonomy" id="1231336"/>
    <lineage>
        <taxon>Bacteria</taxon>
        <taxon>Bacillati</taxon>
        <taxon>Bacillota</taxon>
        <taxon>Bacilli</taxon>
        <taxon>Lactobacillales</taxon>
        <taxon>Lactobacillaceae</taxon>
        <taxon>Schleiferilactobacillus</taxon>
    </lineage>
</organism>
<evidence type="ECO:0000313" key="1">
    <source>
        <dbReference type="EMBL" id="ERL65887.1"/>
    </source>
</evidence>
<dbReference type="AlphaFoldDB" id="U4TX07"/>
<name>U4TX07_9LACO</name>
<evidence type="ECO:0000313" key="2">
    <source>
        <dbReference type="Proteomes" id="UP000030647"/>
    </source>
</evidence>
<dbReference type="Proteomes" id="UP000030647">
    <property type="component" value="Unassembled WGS sequence"/>
</dbReference>